<comment type="caution">
    <text evidence="2">The sequence shown here is derived from an EMBL/GenBank/DDBJ whole genome shotgun (WGS) entry which is preliminary data.</text>
</comment>
<dbReference type="Pfam" id="PF14441">
    <property type="entry name" value="OTT_1508_deam"/>
    <property type="match status" value="1"/>
</dbReference>
<accession>A0A3E2HED4</accession>
<evidence type="ECO:0000256" key="1">
    <source>
        <dbReference type="SAM" id="MobiDB-lite"/>
    </source>
</evidence>
<sequence length="590" mass="66508">METLWGSKITRAQLQQSIRNLRQLDELPEIPRENLLNLEIDSTRQLSVVREREIACNLAFLSATSDDSLKVMAVCVEEHCNGRGITIRVAANTGDLSAVTTGFIRLARALEHAARRERLKLDDTEVAFREVVSLDLDRILSRLRSRHAKCTRKTAGKRPLIEQLHDAIHSRSVKATKTIEESRRRVQDLQSLFARLESITDLNAEIIEVEGVVEVVGEIVKQIHAFSLATDLGLALQTSMIEPTLKAYLPEAIGKLGRYYSATSELVCAARHRACRLFESIEVEPFQIPMPASLSKSHWKVHAEIQLLFFYEVHPSRRRPRFICSSKSACYLCNLFFSLHGGFYVPRTHGRLYARWILPDWVNILADRYGELSRISMLLKEIIDGKVLRASRSKRKKRYHYPDESVLLPLASWSSSGISTKLSAQASIYPIRSQSRSVHRYPIKGPSQYTALPLTPPRSPSQPDHVDRSDITTECAPTPDHVSLLTIEDRELPYSRLVSLTTPSLHLELGMLSLTFDFLQVLSGCLSIVQIEDNTALSRGYGTVEVENIPTTAELKMDCSHDSNELAFQLRIAKRGLVCISFVWGEDANG</sequence>
<protein>
    <submittedName>
        <fullName evidence="2">Uncharacterized protein</fullName>
    </submittedName>
</protein>
<reference evidence="2 3" key="1">
    <citation type="submission" date="2018-05" db="EMBL/GenBank/DDBJ databases">
        <title>Draft genome sequence of Scytalidium lignicola DSM 105466, a ubiquitous saprotrophic fungus.</title>
        <authorList>
            <person name="Buettner E."/>
            <person name="Gebauer A.M."/>
            <person name="Hofrichter M."/>
            <person name="Liers C."/>
            <person name="Kellner H."/>
        </authorList>
    </citation>
    <scope>NUCLEOTIDE SEQUENCE [LARGE SCALE GENOMIC DNA]</scope>
    <source>
        <strain evidence="2 3">DSM 105466</strain>
    </source>
</reference>
<organism evidence="2 3">
    <name type="scientific">Scytalidium lignicola</name>
    <name type="common">Hyphomycete</name>
    <dbReference type="NCBI Taxonomy" id="5539"/>
    <lineage>
        <taxon>Eukaryota</taxon>
        <taxon>Fungi</taxon>
        <taxon>Dikarya</taxon>
        <taxon>Ascomycota</taxon>
        <taxon>Pezizomycotina</taxon>
        <taxon>Leotiomycetes</taxon>
        <taxon>Leotiomycetes incertae sedis</taxon>
        <taxon>Scytalidium</taxon>
    </lineage>
</organism>
<name>A0A3E2HED4_SCYLI</name>
<dbReference type="Proteomes" id="UP000258309">
    <property type="component" value="Unassembled WGS sequence"/>
</dbReference>
<feature type="non-terminal residue" evidence="2">
    <location>
        <position position="590"/>
    </location>
</feature>
<proteinExistence type="predicted"/>
<dbReference type="EMBL" id="NCSJ02000069">
    <property type="protein sequence ID" value="RFU31760.1"/>
    <property type="molecule type" value="Genomic_DNA"/>
</dbReference>
<dbReference type="AlphaFoldDB" id="A0A3E2HED4"/>
<feature type="non-terminal residue" evidence="2">
    <location>
        <position position="1"/>
    </location>
</feature>
<dbReference type="InterPro" id="IPR027796">
    <property type="entry name" value="OTT_1508_deam-like"/>
</dbReference>
<dbReference type="OrthoDB" id="4851849at2759"/>
<gene>
    <name evidence="2" type="ORF">B7463_g4603</name>
</gene>
<evidence type="ECO:0000313" key="3">
    <source>
        <dbReference type="Proteomes" id="UP000258309"/>
    </source>
</evidence>
<keyword evidence="3" id="KW-1185">Reference proteome</keyword>
<dbReference type="OMA" id="YLCNLFF"/>
<dbReference type="STRING" id="5539.A0A3E2HED4"/>
<feature type="region of interest" description="Disordered" evidence="1">
    <location>
        <begin position="448"/>
        <end position="469"/>
    </location>
</feature>
<evidence type="ECO:0000313" key="2">
    <source>
        <dbReference type="EMBL" id="RFU31760.1"/>
    </source>
</evidence>